<protein>
    <submittedName>
        <fullName evidence="1">Uncharacterized protein</fullName>
    </submittedName>
</protein>
<reference evidence="1" key="1">
    <citation type="submission" date="2022-12" db="EMBL/GenBank/DDBJ databases">
        <title>Development of a Multilocus Sequence Typing Scheme for Bacteroides fragilis Based on Whole Genome Sequencing Data and Clinical Application.</title>
        <authorList>
            <person name="Nielsen F.D."/>
            <person name="Justesen U.S."/>
        </authorList>
    </citation>
    <scope>NUCLEOTIDE SEQUENCE</scope>
    <source>
        <strain evidence="1">BF_AM_ODE_DK_2015_4</strain>
    </source>
</reference>
<name>A0A9Q4JHN5_BACFG</name>
<dbReference type="EMBL" id="JAPTZU010000005">
    <property type="protein sequence ID" value="MCZ2687974.1"/>
    <property type="molecule type" value="Genomic_DNA"/>
</dbReference>
<accession>A0A9Q4JHN5</accession>
<gene>
    <name evidence="1" type="ORF">O1433_10750</name>
</gene>
<comment type="caution">
    <text evidence="1">The sequence shown here is derived from an EMBL/GenBank/DDBJ whole genome shotgun (WGS) entry which is preliminary data.</text>
</comment>
<evidence type="ECO:0000313" key="2">
    <source>
        <dbReference type="Proteomes" id="UP001079672"/>
    </source>
</evidence>
<dbReference type="AlphaFoldDB" id="A0A9Q4JHN5"/>
<evidence type="ECO:0000313" key="1">
    <source>
        <dbReference type="EMBL" id="MCZ2687974.1"/>
    </source>
</evidence>
<sequence length="52" mass="5990">MNGRGLAYAVEYRVVSVCRSSGMEQHKVKTLFVRHCLPVSCMERMVVVQTFR</sequence>
<dbReference type="RefSeq" id="WP_153837241.1">
    <property type="nucleotide sequence ID" value="NZ_JAPTZU010000005.1"/>
</dbReference>
<dbReference type="Proteomes" id="UP001079672">
    <property type="component" value="Unassembled WGS sequence"/>
</dbReference>
<proteinExistence type="predicted"/>
<organism evidence="1 2">
    <name type="scientific">Bacteroides fragilis</name>
    <dbReference type="NCBI Taxonomy" id="817"/>
    <lineage>
        <taxon>Bacteria</taxon>
        <taxon>Pseudomonadati</taxon>
        <taxon>Bacteroidota</taxon>
        <taxon>Bacteroidia</taxon>
        <taxon>Bacteroidales</taxon>
        <taxon>Bacteroidaceae</taxon>
        <taxon>Bacteroides</taxon>
    </lineage>
</organism>